<evidence type="ECO:0000313" key="7">
    <source>
        <dbReference type="Proteomes" id="UP000029733"/>
    </source>
</evidence>
<keyword evidence="5" id="KW-0698">rRNA processing</keyword>
<feature type="binding site" evidence="5">
    <location>
        <begin position="120"/>
        <end position="125"/>
    </location>
    <ligand>
        <name>S-adenosyl-L-methionine</name>
        <dbReference type="ChEBI" id="CHEBI:59789"/>
    </ligand>
</feature>
<evidence type="ECO:0000256" key="2">
    <source>
        <dbReference type="ARBA" id="ARBA00022679"/>
    </source>
</evidence>
<protein>
    <recommendedName>
        <fullName evidence="5">Ribosomal RNA large subunit methyltransferase H</fullName>
        <ecNumber evidence="5">2.1.1.177</ecNumber>
    </recommendedName>
    <alternativeName>
        <fullName evidence="5">23S rRNA (pseudouridine1915-N3)-methyltransferase</fullName>
    </alternativeName>
    <alternativeName>
        <fullName evidence="5">23S rRNA m3Psi1915 methyltransferase</fullName>
    </alternativeName>
    <alternativeName>
        <fullName evidence="5">rRNA (pseudouridine-N3-)-methyltransferase RlmH</fullName>
    </alternativeName>
</protein>
<comment type="subcellular location">
    <subcellularLocation>
        <location evidence="5">Cytoplasm</location>
    </subcellularLocation>
</comment>
<dbReference type="InterPro" id="IPR003742">
    <property type="entry name" value="RlmH-like"/>
</dbReference>
<proteinExistence type="inferred from homology"/>
<dbReference type="InterPro" id="IPR029026">
    <property type="entry name" value="tRNA_m1G_MTases_N"/>
</dbReference>
<dbReference type="Pfam" id="PF02590">
    <property type="entry name" value="SPOUT_MTase"/>
    <property type="match status" value="1"/>
</dbReference>
<dbReference type="STRING" id="1677920.LS71_01790"/>
<organism evidence="6 7">
    <name type="scientific">Helicobacter jaachi</name>
    <dbReference type="NCBI Taxonomy" id="1677920"/>
    <lineage>
        <taxon>Bacteria</taxon>
        <taxon>Pseudomonadati</taxon>
        <taxon>Campylobacterota</taxon>
        <taxon>Epsilonproteobacteria</taxon>
        <taxon>Campylobacterales</taxon>
        <taxon>Helicobacteraceae</taxon>
        <taxon>Helicobacter</taxon>
    </lineage>
</organism>
<accession>A0A4U8TAL3</accession>
<evidence type="ECO:0000256" key="5">
    <source>
        <dbReference type="HAMAP-Rule" id="MF_00658"/>
    </source>
</evidence>
<dbReference type="CDD" id="cd18081">
    <property type="entry name" value="RlmH-like"/>
    <property type="match status" value="1"/>
</dbReference>
<keyword evidence="2 5" id="KW-0808">Transferase</keyword>
<dbReference type="EMBL" id="JRPR02000002">
    <property type="protein sequence ID" value="TLD96753.1"/>
    <property type="molecule type" value="Genomic_DNA"/>
</dbReference>
<reference evidence="6 7" key="1">
    <citation type="journal article" date="2014" name="Genome Announc.">
        <title>Draft genome sequences of eight enterohepatic helicobacter species isolated from both laboratory and wild rodents.</title>
        <authorList>
            <person name="Sheh A."/>
            <person name="Shen Z."/>
            <person name="Fox J.G."/>
        </authorList>
    </citation>
    <scope>NUCLEOTIDE SEQUENCE [LARGE SCALE GENOMIC DNA]</scope>
    <source>
        <strain evidence="6 7">MIT 09-6949</strain>
    </source>
</reference>
<dbReference type="RefSeq" id="WP_034352838.1">
    <property type="nucleotide sequence ID" value="NZ_JRPR02000002.1"/>
</dbReference>
<evidence type="ECO:0000256" key="3">
    <source>
        <dbReference type="ARBA" id="ARBA00022691"/>
    </source>
</evidence>
<evidence type="ECO:0000256" key="1">
    <source>
        <dbReference type="ARBA" id="ARBA00022603"/>
    </source>
</evidence>
<evidence type="ECO:0000313" key="6">
    <source>
        <dbReference type="EMBL" id="TLD96753.1"/>
    </source>
</evidence>
<keyword evidence="1 5" id="KW-0489">Methyltransferase</keyword>
<name>A0A4U8TAL3_9HELI</name>
<dbReference type="Proteomes" id="UP000029733">
    <property type="component" value="Unassembled WGS sequence"/>
</dbReference>
<comment type="caution">
    <text evidence="6">The sequence shown here is derived from an EMBL/GenBank/DDBJ whole genome shotgun (WGS) entry which is preliminary data.</text>
</comment>
<dbReference type="NCBIfam" id="NF000987">
    <property type="entry name" value="PRK00103.2-1"/>
    <property type="match status" value="1"/>
</dbReference>
<dbReference type="GO" id="GO:0005737">
    <property type="term" value="C:cytoplasm"/>
    <property type="evidence" value="ECO:0007669"/>
    <property type="project" value="UniProtKB-SubCell"/>
</dbReference>
<keyword evidence="7" id="KW-1185">Reference proteome</keyword>
<dbReference type="PIRSF" id="PIRSF004505">
    <property type="entry name" value="MT_bac"/>
    <property type="match status" value="1"/>
</dbReference>
<dbReference type="InterPro" id="IPR029028">
    <property type="entry name" value="Alpha/beta_knot_MTases"/>
</dbReference>
<feature type="binding site" evidence="5">
    <location>
        <position position="75"/>
    </location>
    <ligand>
        <name>S-adenosyl-L-methionine</name>
        <dbReference type="ChEBI" id="CHEBI:59789"/>
    </ligand>
</feature>
<dbReference type="OrthoDB" id="9806643at2"/>
<comment type="subunit">
    <text evidence="5">Homodimer.</text>
</comment>
<feature type="binding site" evidence="5">
    <location>
        <position position="102"/>
    </location>
    <ligand>
        <name>S-adenosyl-L-methionine</name>
        <dbReference type="ChEBI" id="CHEBI:59789"/>
    </ligand>
</feature>
<keyword evidence="5" id="KW-0963">Cytoplasm</keyword>
<dbReference type="Gene3D" id="3.40.1280.10">
    <property type="match status" value="1"/>
</dbReference>
<dbReference type="PANTHER" id="PTHR33603:SF1">
    <property type="entry name" value="RIBOSOMAL RNA LARGE SUBUNIT METHYLTRANSFERASE H"/>
    <property type="match status" value="1"/>
</dbReference>
<comment type="catalytic activity">
    <reaction evidence="5">
        <text>pseudouridine(1915) in 23S rRNA + S-adenosyl-L-methionine = N(3)-methylpseudouridine(1915) in 23S rRNA + S-adenosyl-L-homocysteine + H(+)</text>
        <dbReference type="Rhea" id="RHEA:42752"/>
        <dbReference type="Rhea" id="RHEA-COMP:10221"/>
        <dbReference type="Rhea" id="RHEA-COMP:10222"/>
        <dbReference type="ChEBI" id="CHEBI:15378"/>
        <dbReference type="ChEBI" id="CHEBI:57856"/>
        <dbReference type="ChEBI" id="CHEBI:59789"/>
        <dbReference type="ChEBI" id="CHEBI:65314"/>
        <dbReference type="ChEBI" id="CHEBI:74486"/>
        <dbReference type="EC" id="2.1.1.177"/>
    </reaction>
</comment>
<dbReference type="EC" id="2.1.1.177" evidence="5"/>
<comment type="similarity">
    <text evidence="4 5">Belongs to the RNA methyltransferase RlmH family.</text>
</comment>
<dbReference type="HAMAP" id="MF_00658">
    <property type="entry name" value="23SrRNA_methyltr_H"/>
    <property type="match status" value="1"/>
</dbReference>
<sequence length="152" mass="17139">MQINIYAIAKKDAAFQVLEEEFCMQCRQFGAEVKIFELLPPSVLKAQKISSIKAQQSYTQTFHSYIKPLALNIALHPQGKSYDSISFANLLESARLVQFFIGGAYGLEEGFVQMCRSVSLSAMTFSHKIAKLVLCEQIYRALSILNAHPYHK</sequence>
<dbReference type="AlphaFoldDB" id="A0A4U8TAL3"/>
<gene>
    <name evidence="5 6" type="primary">rlmH</name>
    <name evidence="6" type="ORF">LS71_003870</name>
</gene>
<keyword evidence="3 5" id="KW-0949">S-adenosyl-L-methionine</keyword>
<dbReference type="SUPFAM" id="SSF75217">
    <property type="entry name" value="alpha/beta knot"/>
    <property type="match status" value="1"/>
</dbReference>
<dbReference type="GO" id="GO:0070038">
    <property type="term" value="F:rRNA (pseudouridine-N3-)-methyltransferase activity"/>
    <property type="evidence" value="ECO:0007669"/>
    <property type="project" value="UniProtKB-UniRule"/>
</dbReference>
<dbReference type="PANTHER" id="PTHR33603">
    <property type="entry name" value="METHYLTRANSFERASE"/>
    <property type="match status" value="1"/>
</dbReference>
<evidence type="ECO:0000256" key="4">
    <source>
        <dbReference type="ARBA" id="ARBA00038303"/>
    </source>
</evidence>
<comment type="function">
    <text evidence="5">Specifically methylates the pseudouridine at position 1915 (m3Psi1915) in 23S rRNA.</text>
</comment>